<evidence type="ECO:0000259" key="2">
    <source>
        <dbReference type="Pfam" id="PF15866"/>
    </source>
</evidence>
<sequence>MQRCDYELSFPNPCLATGMPAWPAKCQFRTVLNDQEIQQAFKEILQKVALSLQKAKTSCKNQSIRRYPIECPDADCQSPVFVSGILSHILKYYSALPIDRMRLRQTMTFFLDPNVMRRNHAKCQQTFGVQRKGDQLQQLMAVGPRLTGSSLGQSDQKDDDSISDHIEPN</sequence>
<keyword evidence="4" id="KW-1185">Reference proteome</keyword>
<gene>
    <name evidence="3" type="ORF">DGUA_6G008905</name>
</gene>
<evidence type="ECO:0000313" key="4">
    <source>
        <dbReference type="Proteomes" id="UP000268350"/>
    </source>
</evidence>
<dbReference type="AlphaFoldDB" id="A0A3B0JX65"/>
<dbReference type="Proteomes" id="UP000268350">
    <property type="component" value="Unassembled WGS sequence"/>
</dbReference>
<dbReference type="InterPro" id="IPR031732">
    <property type="entry name" value="DUF4729"/>
</dbReference>
<reference evidence="4" key="1">
    <citation type="submission" date="2018-01" db="EMBL/GenBank/DDBJ databases">
        <authorList>
            <person name="Alioto T."/>
            <person name="Alioto T."/>
        </authorList>
    </citation>
    <scope>NUCLEOTIDE SEQUENCE [LARGE SCALE GENOMIC DNA]</scope>
</reference>
<accession>A0A3B0JX65</accession>
<feature type="region of interest" description="Disordered" evidence="1">
    <location>
        <begin position="146"/>
        <end position="169"/>
    </location>
</feature>
<evidence type="ECO:0000313" key="3">
    <source>
        <dbReference type="EMBL" id="SPP86667.1"/>
    </source>
</evidence>
<dbReference type="STRING" id="7266.A0A3B0JX65"/>
<organism evidence="3 4">
    <name type="scientific">Drosophila guanche</name>
    <name type="common">Fruit fly</name>
    <dbReference type="NCBI Taxonomy" id="7266"/>
    <lineage>
        <taxon>Eukaryota</taxon>
        <taxon>Metazoa</taxon>
        <taxon>Ecdysozoa</taxon>
        <taxon>Arthropoda</taxon>
        <taxon>Hexapoda</taxon>
        <taxon>Insecta</taxon>
        <taxon>Pterygota</taxon>
        <taxon>Neoptera</taxon>
        <taxon>Endopterygota</taxon>
        <taxon>Diptera</taxon>
        <taxon>Brachycera</taxon>
        <taxon>Muscomorpha</taxon>
        <taxon>Ephydroidea</taxon>
        <taxon>Drosophilidae</taxon>
        <taxon>Drosophila</taxon>
        <taxon>Sophophora</taxon>
    </lineage>
</organism>
<protein>
    <recommendedName>
        <fullName evidence="2">DUF4729 domain-containing protein</fullName>
    </recommendedName>
</protein>
<dbReference type="EMBL" id="OUUW01000011">
    <property type="protein sequence ID" value="SPP86667.1"/>
    <property type="molecule type" value="Genomic_DNA"/>
</dbReference>
<proteinExistence type="predicted"/>
<name>A0A3B0JX65_DROGU</name>
<dbReference type="Pfam" id="PF15866">
    <property type="entry name" value="DUF4729"/>
    <property type="match status" value="1"/>
</dbReference>
<evidence type="ECO:0000256" key="1">
    <source>
        <dbReference type="SAM" id="MobiDB-lite"/>
    </source>
</evidence>
<feature type="domain" description="DUF4729" evidence="2">
    <location>
        <begin position="70"/>
        <end position="132"/>
    </location>
</feature>
<feature type="compositionally biased region" description="Basic and acidic residues" evidence="1">
    <location>
        <begin position="155"/>
        <end position="169"/>
    </location>
</feature>